<protein>
    <submittedName>
        <fullName evidence="1">Uncharacterized protein</fullName>
    </submittedName>
</protein>
<evidence type="ECO:0000313" key="1">
    <source>
        <dbReference type="EMBL" id="MBK5931051.1"/>
    </source>
</evidence>
<reference evidence="1" key="2">
    <citation type="journal article" date="2020" name="Microorganisms">
        <title>Osmotic Adaptation and Compatible Solute Biosynthesis of Phototrophic Bacteria as Revealed from Genome Analyses.</title>
        <authorList>
            <person name="Imhoff J.F."/>
            <person name="Rahn T."/>
            <person name="Kunzel S."/>
            <person name="Keller A."/>
            <person name="Neulinger S.C."/>
        </authorList>
    </citation>
    <scope>NUCLEOTIDE SEQUENCE</scope>
    <source>
        <strain evidence="1">DSM 4395</strain>
    </source>
</reference>
<sequence length="492" mass="54265">MTPLLAHAAVPATPLMTLYKFNGPLEIPYFEIGPDGPGRPAGRLPQGTSVIPCLVIRNGRALTDAKGTPYVGFEVVVNPAKDKGERATGRFKRVFSERESLQVENHHCDSSVRHVLNVRDLYVLKKPPFFDPPGQGDPAAAERQGQSRLDQIVRVFHNSPECASVDATLLGRRARLALAWDRFMSKHDGRWDATTLARAKHLDYSMRTAIYEGHLDRGCSAYGACERNVVVLSIRNRGVGHCLARQGCRFPGDFQGIASDVSQYNIWDAYLTQISGLTSCYLRTDLAKREHYDRVQAMYAQSVGDAETILYGGTPALARVFRGTPLGELTELRHYYHPPAMGKCFPQHDRIEYMSGAVAKQGADHVLLANTRIEVGERVGSGYRFQAFRFEQDGLIDAVRIEDQYPGFIVDARKVSLGGGSGCTPYGVSSGCRFSNIGRYRRTPSWLSAGKPLAIHCRIDARGASCRDSGREQQVTVGGACDVDMMPVARVR</sequence>
<dbReference type="EMBL" id="NHSF01000059">
    <property type="protein sequence ID" value="MBK5931051.1"/>
    <property type="molecule type" value="Genomic_DNA"/>
</dbReference>
<organism evidence="1 2">
    <name type="scientific">Halochromatium salexigens</name>
    <name type="common">Chromatium salexigens</name>
    <dbReference type="NCBI Taxonomy" id="49447"/>
    <lineage>
        <taxon>Bacteria</taxon>
        <taxon>Pseudomonadati</taxon>
        <taxon>Pseudomonadota</taxon>
        <taxon>Gammaproteobacteria</taxon>
        <taxon>Chromatiales</taxon>
        <taxon>Chromatiaceae</taxon>
        <taxon>Halochromatium</taxon>
    </lineage>
</organism>
<dbReference type="Proteomes" id="UP001296967">
    <property type="component" value="Unassembled WGS sequence"/>
</dbReference>
<reference evidence="1" key="1">
    <citation type="submission" date="2017-05" db="EMBL/GenBank/DDBJ databases">
        <authorList>
            <person name="Imhoff J.F."/>
            <person name="Rahn T."/>
            <person name="Kuenzel S."/>
            <person name="Neulinger S.C."/>
        </authorList>
    </citation>
    <scope>NUCLEOTIDE SEQUENCE</scope>
    <source>
        <strain evidence="1">DSM 4395</strain>
    </source>
</reference>
<keyword evidence="2" id="KW-1185">Reference proteome</keyword>
<proteinExistence type="predicted"/>
<dbReference type="AlphaFoldDB" id="A0AAJ0XGG1"/>
<gene>
    <name evidence="1" type="ORF">CCR82_11080</name>
</gene>
<evidence type="ECO:0000313" key="2">
    <source>
        <dbReference type="Proteomes" id="UP001296967"/>
    </source>
</evidence>
<comment type="caution">
    <text evidence="1">The sequence shown here is derived from an EMBL/GenBank/DDBJ whole genome shotgun (WGS) entry which is preliminary data.</text>
</comment>
<name>A0AAJ0XGG1_HALSE</name>
<accession>A0AAJ0XGG1</accession>